<proteinExistence type="predicted"/>
<keyword evidence="2" id="KW-1185">Reference proteome</keyword>
<gene>
    <name evidence="1" type="ORF">QOZ98_003144</name>
</gene>
<dbReference type="EMBL" id="JAUSWB010000008">
    <property type="protein sequence ID" value="MDQ0430306.1"/>
    <property type="molecule type" value="Genomic_DNA"/>
</dbReference>
<name>A0ABU0GY58_9BACL</name>
<comment type="caution">
    <text evidence="1">The sequence shown here is derived from an EMBL/GenBank/DDBJ whole genome shotgun (WGS) entry which is preliminary data.</text>
</comment>
<evidence type="ECO:0000313" key="1">
    <source>
        <dbReference type="EMBL" id="MDQ0430306.1"/>
    </source>
</evidence>
<protein>
    <submittedName>
        <fullName evidence="1">Uncharacterized protein</fullName>
    </submittedName>
</protein>
<evidence type="ECO:0000313" key="2">
    <source>
        <dbReference type="Proteomes" id="UP001241988"/>
    </source>
</evidence>
<accession>A0ABU0GY58</accession>
<reference evidence="1 2" key="1">
    <citation type="submission" date="2023-07" db="EMBL/GenBank/DDBJ databases">
        <title>Genomic Encyclopedia of Type Strains, Phase IV (KMG-IV): sequencing the most valuable type-strain genomes for metagenomic binning, comparative biology and taxonomic classification.</title>
        <authorList>
            <person name="Goeker M."/>
        </authorList>
    </citation>
    <scope>NUCLEOTIDE SEQUENCE [LARGE SCALE GENOMIC DNA]</scope>
    <source>
        <strain evidence="1 2">DSM 16419</strain>
    </source>
</reference>
<dbReference type="Proteomes" id="UP001241988">
    <property type="component" value="Unassembled WGS sequence"/>
</dbReference>
<organism evidence="1 2">
    <name type="scientific">Planomicrobium stackebrandtii</name>
    <dbReference type="NCBI Taxonomy" id="253160"/>
    <lineage>
        <taxon>Bacteria</taxon>
        <taxon>Bacillati</taxon>
        <taxon>Bacillota</taxon>
        <taxon>Bacilli</taxon>
        <taxon>Bacillales</taxon>
        <taxon>Caryophanaceae</taxon>
        <taxon>Planomicrobium</taxon>
    </lineage>
</organism>
<sequence length="70" mass="8428">MTYFVDHLKKLIHRRHFTGDACEFMSTPVDEREFTDSHTYIHQLKEHNAYSPCPNCRSFQRLTEQVKLQD</sequence>